<dbReference type="GO" id="GO:0006400">
    <property type="term" value="P:tRNA modification"/>
    <property type="evidence" value="ECO:0007669"/>
    <property type="project" value="UniProtKB-UniRule"/>
</dbReference>
<comment type="subcellular location">
    <subcellularLocation>
        <location evidence="7">Cytoplasm</location>
    </subcellularLocation>
</comment>
<comment type="catalytic activity">
    <reaction evidence="6 7">
        <text>cytidine(34) in tRNA(Ile2) + L-lysine + ATP = lysidine(34) in tRNA(Ile2) + AMP + diphosphate + H(+)</text>
        <dbReference type="Rhea" id="RHEA:43744"/>
        <dbReference type="Rhea" id="RHEA-COMP:10625"/>
        <dbReference type="Rhea" id="RHEA-COMP:10670"/>
        <dbReference type="ChEBI" id="CHEBI:15378"/>
        <dbReference type="ChEBI" id="CHEBI:30616"/>
        <dbReference type="ChEBI" id="CHEBI:32551"/>
        <dbReference type="ChEBI" id="CHEBI:33019"/>
        <dbReference type="ChEBI" id="CHEBI:82748"/>
        <dbReference type="ChEBI" id="CHEBI:83665"/>
        <dbReference type="ChEBI" id="CHEBI:456215"/>
        <dbReference type="EC" id="6.3.4.19"/>
    </reaction>
</comment>
<evidence type="ECO:0000256" key="4">
    <source>
        <dbReference type="ARBA" id="ARBA00022741"/>
    </source>
</evidence>
<evidence type="ECO:0000256" key="2">
    <source>
        <dbReference type="ARBA" id="ARBA00022598"/>
    </source>
</evidence>
<dbReference type="SUPFAM" id="SSF82829">
    <property type="entry name" value="MesJ substrate recognition domain-like"/>
    <property type="match status" value="1"/>
</dbReference>
<dbReference type="AlphaFoldDB" id="A0A4Y9R7C4"/>
<evidence type="ECO:0000256" key="5">
    <source>
        <dbReference type="ARBA" id="ARBA00022840"/>
    </source>
</evidence>
<evidence type="ECO:0000313" key="11">
    <source>
        <dbReference type="EMBL" id="TFW00221.1"/>
    </source>
</evidence>
<dbReference type="HAMAP" id="MF_01161">
    <property type="entry name" value="tRNA_Ile_lys_synt"/>
    <property type="match status" value="1"/>
</dbReference>
<protein>
    <recommendedName>
        <fullName evidence="7">tRNA(Ile)-lysidine synthase</fullName>
        <ecNumber evidence="7">6.3.4.19</ecNumber>
    </recommendedName>
    <alternativeName>
        <fullName evidence="7">tRNA(Ile)-2-lysyl-cytidine synthase</fullName>
    </alternativeName>
    <alternativeName>
        <fullName evidence="7">tRNA(Ile)-lysidine synthetase</fullName>
    </alternativeName>
</protein>
<dbReference type="EC" id="6.3.4.19" evidence="7"/>
<keyword evidence="12" id="KW-1185">Reference proteome</keyword>
<name>A0A4Y9R7C4_9MICO</name>
<dbReference type="GO" id="GO:0005737">
    <property type="term" value="C:cytoplasm"/>
    <property type="evidence" value="ECO:0007669"/>
    <property type="project" value="UniProtKB-SubCell"/>
</dbReference>
<comment type="function">
    <text evidence="7">Ligates lysine onto the cytidine present at position 34 of the AUA codon-specific tRNA(Ile) that contains the anticodon CAU, in an ATP-dependent manner. Cytidine is converted to lysidine, thus changing the amino acid specificity of the tRNA from methionine to isoleucine.</text>
</comment>
<dbReference type="SUPFAM" id="SSF52402">
    <property type="entry name" value="Adenine nucleotide alpha hydrolases-like"/>
    <property type="match status" value="1"/>
</dbReference>
<evidence type="ECO:0000256" key="1">
    <source>
        <dbReference type="ARBA" id="ARBA00022490"/>
    </source>
</evidence>
<feature type="coiled-coil region" evidence="8">
    <location>
        <begin position="228"/>
        <end position="255"/>
    </location>
</feature>
<sequence>MESERRPRLTPAIADVRRAVRSCIDDLAPATTDALLLVALSGGADSLALAAATAFEAPRSAMRAGAVVVDHGLQAGSAAVAERAAAQARALGLDPVLVRRVDVAAATDGGGPEAAARDARYEALNAAAAETGALAVLVGHTLDDQAETVLLGLARGSGGSSLQGMAAASGILRRPLLGIRRSTTRQFCTDAGLGAWDDPHNDSDLYARVRVRARVLPVLETELGPGIAEALARTAEQLREDSEALDSMVEETIEEICEPAEAGIAVSVGALAANPAALRQRIIRHVVDSEFGVSLSRVQTLAVARLVTDWHGQKPLDLPGIRVKRDGGLIVFTAASTPL</sequence>
<dbReference type="InterPro" id="IPR015262">
    <property type="entry name" value="tRNA_Ile_lys_synt_subst-bd"/>
</dbReference>
<proteinExistence type="inferred from homology"/>
<keyword evidence="8" id="KW-0175">Coiled coil</keyword>
<dbReference type="NCBIfam" id="TIGR02432">
    <property type="entry name" value="lysidine_TilS_N"/>
    <property type="match status" value="1"/>
</dbReference>
<reference evidence="11 12" key="1">
    <citation type="journal article" date="2018" name="J. Microbiol.">
        <title>Leifsonia flava sp. nov., a novel actinobacterium isolated from the rhizosphere of Aquilegia viridiflora.</title>
        <authorList>
            <person name="Cai Y."/>
            <person name="Tao W.Z."/>
            <person name="Ma Y.J."/>
            <person name="Cheng J."/>
            <person name="Zhang M.Y."/>
            <person name="Zhang Y.X."/>
        </authorList>
    </citation>
    <scope>NUCLEOTIDE SEQUENCE [LARGE SCALE GENOMIC DNA]</scope>
    <source>
        <strain evidence="11 12">SYP-B2174</strain>
    </source>
</reference>
<feature type="domain" description="tRNA(Ile)-lysidine/2-thiocytidine synthase N-terminal" evidence="9">
    <location>
        <begin position="36"/>
        <end position="213"/>
    </location>
</feature>
<evidence type="ECO:0000256" key="6">
    <source>
        <dbReference type="ARBA" id="ARBA00048539"/>
    </source>
</evidence>
<evidence type="ECO:0000256" key="8">
    <source>
        <dbReference type="SAM" id="Coils"/>
    </source>
</evidence>
<feature type="domain" description="tRNA(Ile)-lysidine synthase substrate-binding" evidence="10">
    <location>
        <begin position="267"/>
        <end position="326"/>
    </location>
</feature>
<dbReference type="InterPro" id="IPR014729">
    <property type="entry name" value="Rossmann-like_a/b/a_fold"/>
</dbReference>
<dbReference type="Gene3D" id="3.40.50.620">
    <property type="entry name" value="HUPs"/>
    <property type="match status" value="1"/>
</dbReference>
<comment type="caution">
    <text evidence="11">The sequence shown here is derived from an EMBL/GenBank/DDBJ whole genome shotgun (WGS) entry which is preliminary data.</text>
</comment>
<evidence type="ECO:0000259" key="10">
    <source>
        <dbReference type="Pfam" id="PF09179"/>
    </source>
</evidence>
<dbReference type="Gene3D" id="1.20.59.20">
    <property type="match status" value="1"/>
</dbReference>
<evidence type="ECO:0000313" key="12">
    <source>
        <dbReference type="Proteomes" id="UP000298127"/>
    </source>
</evidence>
<keyword evidence="3 7" id="KW-0819">tRNA processing</keyword>
<dbReference type="InterPro" id="IPR012795">
    <property type="entry name" value="tRNA_Ile_lys_synt_N"/>
</dbReference>
<feature type="binding site" evidence="7">
    <location>
        <begin position="41"/>
        <end position="46"/>
    </location>
    <ligand>
        <name>ATP</name>
        <dbReference type="ChEBI" id="CHEBI:30616"/>
    </ligand>
</feature>
<evidence type="ECO:0000256" key="7">
    <source>
        <dbReference type="HAMAP-Rule" id="MF_01161"/>
    </source>
</evidence>
<dbReference type="InterPro" id="IPR012094">
    <property type="entry name" value="tRNA_Ile_lys_synt"/>
</dbReference>
<comment type="similarity">
    <text evidence="7">Belongs to the tRNA(Ile)-lysidine synthase family.</text>
</comment>
<dbReference type="Pfam" id="PF01171">
    <property type="entry name" value="ATP_bind_3"/>
    <property type="match status" value="1"/>
</dbReference>
<gene>
    <name evidence="7 11" type="primary">tilS</name>
    <name evidence="11" type="ORF">E4M00_03290</name>
</gene>
<keyword evidence="5 7" id="KW-0067">ATP-binding</keyword>
<comment type="domain">
    <text evidence="7">The N-terminal region contains the highly conserved SGGXDS motif, predicted to be a P-loop motif involved in ATP binding.</text>
</comment>
<dbReference type="CDD" id="cd01992">
    <property type="entry name" value="TilS_N"/>
    <property type="match status" value="1"/>
</dbReference>
<dbReference type="PANTHER" id="PTHR43033">
    <property type="entry name" value="TRNA(ILE)-LYSIDINE SYNTHASE-RELATED"/>
    <property type="match status" value="1"/>
</dbReference>
<dbReference type="GO" id="GO:0032267">
    <property type="term" value="F:tRNA(Ile)-lysidine synthase activity"/>
    <property type="evidence" value="ECO:0007669"/>
    <property type="project" value="UniProtKB-EC"/>
</dbReference>
<dbReference type="GO" id="GO:0005524">
    <property type="term" value="F:ATP binding"/>
    <property type="evidence" value="ECO:0007669"/>
    <property type="project" value="UniProtKB-UniRule"/>
</dbReference>
<dbReference type="InterPro" id="IPR011063">
    <property type="entry name" value="TilS/TtcA_N"/>
</dbReference>
<dbReference type="EMBL" id="SPQZ01000001">
    <property type="protein sequence ID" value="TFW00221.1"/>
    <property type="molecule type" value="Genomic_DNA"/>
</dbReference>
<dbReference type="RefSeq" id="WP_135119049.1">
    <property type="nucleotide sequence ID" value="NZ_SPQZ01000001.1"/>
</dbReference>
<accession>A0A4Y9R7C4</accession>
<dbReference type="Proteomes" id="UP000298127">
    <property type="component" value="Unassembled WGS sequence"/>
</dbReference>
<dbReference type="PANTHER" id="PTHR43033:SF1">
    <property type="entry name" value="TRNA(ILE)-LYSIDINE SYNTHASE-RELATED"/>
    <property type="match status" value="1"/>
</dbReference>
<keyword evidence="1 7" id="KW-0963">Cytoplasm</keyword>
<organism evidence="11 12">
    <name type="scientific">Orlajensenia leifsoniae</name>
    <dbReference type="NCBI Taxonomy" id="2561933"/>
    <lineage>
        <taxon>Bacteria</taxon>
        <taxon>Bacillati</taxon>
        <taxon>Actinomycetota</taxon>
        <taxon>Actinomycetes</taxon>
        <taxon>Micrococcales</taxon>
        <taxon>Microbacteriaceae</taxon>
        <taxon>Orlajensenia</taxon>
    </lineage>
</organism>
<keyword evidence="4 7" id="KW-0547">Nucleotide-binding</keyword>
<evidence type="ECO:0000256" key="3">
    <source>
        <dbReference type="ARBA" id="ARBA00022694"/>
    </source>
</evidence>
<keyword evidence="2 7" id="KW-0436">Ligase</keyword>
<evidence type="ECO:0000259" key="9">
    <source>
        <dbReference type="Pfam" id="PF01171"/>
    </source>
</evidence>
<dbReference type="Pfam" id="PF09179">
    <property type="entry name" value="TilS"/>
    <property type="match status" value="1"/>
</dbReference>